<dbReference type="InterPro" id="IPR030679">
    <property type="entry name" value="ABC_ATPase_HisP-typ"/>
</dbReference>
<name>A0ABR6TJZ2_9FIRM</name>
<dbReference type="PIRSF" id="PIRSF039085">
    <property type="entry name" value="ABC_ATPase_HisP"/>
    <property type="match status" value="1"/>
</dbReference>
<dbReference type="SUPFAM" id="SSF52540">
    <property type="entry name" value="P-loop containing nucleoside triphosphate hydrolases"/>
    <property type="match status" value="1"/>
</dbReference>
<evidence type="ECO:0000256" key="1">
    <source>
        <dbReference type="ARBA" id="ARBA00005417"/>
    </source>
</evidence>
<keyword evidence="2" id="KW-0813">Transport</keyword>
<dbReference type="SMART" id="SM00382">
    <property type="entry name" value="AAA"/>
    <property type="match status" value="1"/>
</dbReference>
<comment type="similarity">
    <text evidence="1">Belongs to the ABC transporter superfamily.</text>
</comment>
<dbReference type="InterPro" id="IPR027417">
    <property type="entry name" value="P-loop_NTPase"/>
</dbReference>
<gene>
    <name evidence="6" type="ORF">HLB29_03460</name>
</gene>
<dbReference type="InterPro" id="IPR050086">
    <property type="entry name" value="MetN_ABC_transporter-like"/>
</dbReference>
<organism evidence="6 7">
    <name type="scientific">Peptostreptococcus canis</name>
    <dbReference type="NCBI Taxonomy" id="1159213"/>
    <lineage>
        <taxon>Bacteria</taxon>
        <taxon>Bacillati</taxon>
        <taxon>Bacillota</taxon>
        <taxon>Clostridia</taxon>
        <taxon>Peptostreptococcales</taxon>
        <taxon>Peptostreptococcaceae</taxon>
        <taxon>Peptostreptococcus</taxon>
    </lineage>
</organism>
<reference evidence="6 7" key="1">
    <citation type="submission" date="2020-05" db="EMBL/GenBank/DDBJ databases">
        <title>Draft genome of xy-202 and genomic insight in genome of the genus Peptostreptococcus.</title>
        <authorList>
            <person name="Zhang Z."/>
        </authorList>
    </citation>
    <scope>NUCLEOTIDE SEQUENCE [LARGE SCALE GENOMIC DNA]</scope>
    <source>
        <strain evidence="6 7">DSM 27025</strain>
    </source>
</reference>
<sequence>MLKVVDLRKSFNNIEVLKGISFEVKEGEIGVVLGKSGAGKTTLIRCINGLETFDSGEIIVDNIEIRNSDDMKNMRGQIGMVFQNFNLFPHMTVLENITEAPIKVLGKSRKEAEKIAIDLLRKVDLEDKKDDYPFQLSGGQQQRVAIARSCALMPKVLCFDEPTSALDKENISKIQEIIRRFKDNGMAILIISHDIAFSKEMADKIIYIKEGILVDEKDIDLN</sequence>
<dbReference type="Pfam" id="PF00005">
    <property type="entry name" value="ABC_tran"/>
    <property type="match status" value="1"/>
</dbReference>
<keyword evidence="7" id="KW-1185">Reference proteome</keyword>
<dbReference type="GO" id="GO:0005524">
    <property type="term" value="F:ATP binding"/>
    <property type="evidence" value="ECO:0007669"/>
    <property type="project" value="UniProtKB-KW"/>
</dbReference>
<accession>A0ABR6TJZ2</accession>
<proteinExistence type="inferred from homology"/>
<dbReference type="Gene3D" id="3.40.50.300">
    <property type="entry name" value="P-loop containing nucleotide triphosphate hydrolases"/>
    <property type="match status" value="1"/>
</dbReference>
<evidence type="ECO:0000259" key="5">
    <source>
        <dbReference type="PROSITE" id="PS50893"/>
    </source>
</evidence>
<feature type="domain" description="ABC transporter" evidence="5">
    <location>
        <begin position="2"/>
        <end position="221"/>
    </location>
</feature>
<dbReference type="PROSITE" id="PS50893">
    <property type="entry name" value="ABC_TRANSPORTER_2"/>
    <property type="match status" value="1"/>
</dbReference>
<protein>
    <submittedName>
        <fullName evidence="6">Amino acid ABC transporter ATP-binding protein</fullName>
    </submittedName>
</protein>
<comment type="caution">
    <text evidence="6">The sequence shown here is derived from an EMBL/GenBank/DDBJ whole genome shotgun (WGS) entry which is preliminary data.</text>
</comment>
<keyword evidence="3" id="KW-0547">Nucleotide-binding</keyword>
<dbReference type="RefSeq" id="WP_185623764.1">
    <property type="nucleotide sequence ID" value="NZ_JABGBW010000002.1"/>
</dbReference>
<evidence type="ECO:0000256" key="4">
    <source>
        <dbReference type="ARBA" id="ARBA00022840"/>
    </source>
</evidence>
<dbReference type="InterPro" id="IPR003593">
    <property type="entry name" value="AAA+_ATPase"/>
</dbReference>
<evidence type="ECO:0000256" key="3">
    <source>
        <dbReference type="ARBA" id="ARBA00022741"/>
    </source>
</evidence>
<evidence type="ECO:0000313" key="6">
    <source>
        <dbReference type="EMBL" id="MBC2575736.1"/>
    </source>
</evidence>
<dbReference type="EMBL" id="JABGBW010000002">
    <property type="protein sequence ID" value="MBC2575736.1"/>
    <property type="molecule type" value="Genomic_DNA"/>
</dbReference>
<dbReference type="PANTHER" id="PTHR43166">
    <property type="entry name" value="AMINO ACID IMPORT ATP-BINDING PROTEIN"/>
    <property type="match status" value="1"/>
</dbReference>
<dbReference type="InterPro" id="IPR003439">
    <property type="entry name" value="ABC_transporter-like_ATP-bd"/>
</dbReference>
<evidence type="ECO:0000256" key="2">
    <source>
        <dbReference type="ARBA" id="ARBA00022448"/>
    </source>
</evidence>
<dbReference type="PANTHER" id="PTHR43166:SF4">
    <property type="entry name" value="PHOSPHONATES IMPORT ATP-BINDING PROTEIN PHNC"/>
    <property type="match status" value="1"/>
</dbReference>
<dbReference type="Proteomes" id="UP000713904">
    <property type="component" value="Unassembled WGS sequence"/>
</dbReference>
<keyword evidence="4 6" id="KW-0067">ATP-binding</keyword>
<evidence type="ECO:0000313" key="7">
    <source>
        <dbReference type="Proteomes" id="UP000713904"/>
    </source>
</evidence>